<dbReference type="InterPro" id="IPR018827">
    <property type="entry name" value="YTP1_C"/>
</dbReference>
<protein>
    <recommendedName>
        <fullName evidence="8">Integral membrane protein</fullName>
    </recommendedName>
</protein>
<feature type="chain" id="PRO_5046778668" description="Integral membrane protein" evidence="3">
    <location>
        <begin position="25"/>
        <end position="580"/>
    </location>
</feature>
<keyword evidence="2" id="KW-0812">Transmembrane</keyword>
<feature type="transmembrane region" description="Helical" evidence="2">
    <location>
        <begin position="506"/>
        <end position="525"/>
    </location>
</feature>
<dbReference type="Pfam" id="PF10348">
    <property type="entry name" value="DUF2427"/>
    <property type="match status" value="1"/>
</dbReference>
<evidence type="ECO:0000259" key="5">
    <source>
        <dbReference type="Pfam" id="PF10355"/>
    </source>
</evidence>
<evidence type="ECO:0000256" key="2">
    <source>
        <dbReference type="SAM" id="Phobius"/>
    </source>
</evidence>
<feature type="domain" description="DUF2427" evidence="4">
    <location>
        <begin position="55"/>
        <end position="145"/>
    </location>
</feature>
<feature type="transmembrane region" description="Helical" evidence="2">
    <location>
        <begin position="61"/>
        <end position="82"/>
    </location>
</feature>
<feature type="domain" description="Protein YTP1-like C-terminal" evidence="5">
    <location>
        <begin position="275"/>
        <end position="564"/>
    </location>
</feature>
<dbReference type="PANTHER" id="PTHR31685">
    <property type="entry name" value="INTEGRAL MEMBRANE PROTEIN (AFU_ORTHOLOGUE AFUA_6G12730)-RELATED"/>
    <property type="match status" value="1"/>
</dbReference>
<reference evidence="6 7" key="1">
    <citation type="journal article" date="2023" name="Res Sq">
        <title>Genomic and morphological characterization of Knufia obscura isolated from the Mars 2020 spacecraft assembly facility.</title>
        <authorList>
            <person name="Chander A.M."/>
            <person name="Teixeira M.M."/>
            <person name="Singh N.K."/>
            <person name="Williams M.P."/>
            <person name="Parker C.W."/>
            <person name="Leo P."/>
            <person name="Stajich J.E."/>
            <person name="Torok T."/>
            <person name="Tighe S."/>
            <person name="Mason C.E."/>
            <person name="Venkateswaran K."/>
        </authorList>
    </citation>
    <scope>NUCLEOTIDE SEQUENCE [LARGE SCALE GENOMIC DNA]</scope>
    <source>
        <strain evidence="6 7">CCFEE 5817</strain>
    </source>
</reference>
<comment type="caution">
    <text evidence="6">The sequence shown here is derived from an EMBL/GenBank/DDBJ whole genome shotgun (WGS) entry which is preliminary data.</text>
</comment>
<feature type="region of interest" description="Disordered" evidence="1">
    <location>
        <begin position="176"/>
        <end position="225"/>
    </location>
</feature>
<evidence type="ECO:0000256" key="3">
    <source>
        <dbReference type="SAM" id="SignalP"/>
    </source>
</evidence>
<feature type="transmembrane region" description="Helical" evidence="2">
    <location>
        <begin position="350"/>
        <end position="371"/>
    </location>
</feature>
<evidence type="ECO:0000313" key="6">
    <source>
        <dbReference type="EMBL" id="KAK5942391.1"/>
    </source>
</evidence>
<feature type="transmembrane region" description="Helical" evidence="2">
    <location>
        <begin position="537"/>
        <end position="563"/>
    </location>
</feature>
<dbReference type="PANTHER" id="PTHR31685:SF3">
    <property type="entry name" value="INTEGRAL MEMBRANE PROTEIN (AFU_ORTHOLOGUE AFUA_6G12730)"/>
    <property type="match status" value="1"/>
</dbReference>
<feature type="transmembrane region" description="Helical" evidence="2">
    <location>
        <begin position="89"/>
        <end position="110"/>
    </location>
</feature>
<proteinExistence type="predicted"/>
<feature type="compositionally biased region" description="Acidic residues" evidence="1">
    <location>
        <begin position="215"/>
        <end position="224"/>
    </location>
</feature>
<keyword evidence="2" id="KW-0472">Membrane</keyword>
<accession>A0ABR0RP70</accession>
<keyword evidence="3" id="KW-0732">Signal</keyword>
<evidence type="ECO:0000313" key="7">
    <source>
        <dbReference type="Proteomes" id="UP001334248"/>
    </source>
</evidence>
<dbReference type="RefSeq" id="XP_064730481.1">
    <property type="nucleotide sequence ID" value="XM_064873377.1"/>
</dbReference>
<organism evidence="6 7">
    <name type="scientific">Knufia obscura</name>
    <dbReference type="NCBI Taxonomy" id="1635080"/>
    <lineage>
        <taxon>Eukaryota</taxon>
        <taxon>Fungi</taxon>
        <taxon>Dikarya</taxon>
        <taxon>Ascomycota</taxon>
        <taxon>Pezizomycotina</taxon>
        <taxon>Eurotiomycetes</taxon>
        <taxon>Chaetothyriomycetidae</taxon>
        <taxon>Chaetothyriales</taxon>
        <taxon>Trichomeriaceae</taxon>
        <taxon>Knufia</taxon>
    </lineage>
</organism>
<name>A0ABR0RP70_9EURO</name>
<dbReference type="EMBL" id="JAVHJV010000005">
    <property type="protein sequence ID" value="KAK5942391.1"/>
    <property type="molecule type" value="Genomic_DNA"/>
</dbReference>
<feature type="compositionally biased region" description="Polar residues" evidence="1">
    <location>
        <begin position="182"/>
        <end position="201"/>
    </location>
</feature>
<feature type="signal peptide" evidence="3">
    <location>
        <begin position="1"/>
        <end position="24"/>
    </location>
</feature>
<sequence length="580" mass="64913">MGRFALQQAAWLLCAFAALAAGHGDEHMNPANSTSTSDQPKNYNLFDEPSYAGLEAHSGLMLAHIGFEVLAWFFVLPIGVMFSIARSKLALPVQLSFLVLNGLGVVSGTIYNINTPDLYENNAHHKVGWIATWVFTAQVVMSLLFLYSGRNKQESTNSSERAAFLPPSLQSMNRPYHKHSWSADSGQGTEPPSPTSSSRNLSPDRAYQFGKPEQEEPEDMEDVPIEPMRRRPSWFKNTRFDKYLSTRVPRVASQKIIKVAEVAYEMIDRTILVLGFVALTSGIVTYSGIFRALNVFNGMAHFVKGGIFFWYGLLTLGRWLGSFADFGWAWNLKPTRSEVGWKARAPTAEFVESFVIFLYGCTNVFMEHLAAWGGAWTAQDFEHVSISIMFFGGGLAGMLVESKKLRTWLNTSVDLMPTRNEVHPEEAHEAREHPKSYTISLNIMPALIILLLGIMMSSHHQDSVVSTMVHKQWGTLLSGFSLCRGLTYLLNYLAPPKTVYPSRPPTELAASFCLISGGLVFMLSTKDIVHYMEVYNLMAIFTFTVVMGFTAFLMAFTMFVIGLKGWAVRREQKSLGKSRY</sequence>
<gene>
    <name evidence="6" type="ORF">PMZ80_004954</name>
</gene>
<feature type="transmembrane region" description="Helical" evidence="2">
    <location>
        <begin position="130"/>
        <end position="147"/>
    </location>
</feature>
<evidence type="ECO:0008006" key="8">
    <source>
        <dbReference type="Google" id="ProtNLM"/>
    </source>
</evidence>
<feature type="transmembrane region" description="Helical" evidence="2">
    <location>
        <begin position="309"/>
        <end position="330"/>
    </location>
</feature>
<feature type="transmembrane region" description="Helical" evidence="2">
    <location>
        <begin position="476"/>
        <end position="494"/>
    </location>
</feature>
<feature type="transmembrane region" description="Helical" evidence="2">
    <location>
        <begin position="437"/>
        <end position="456"/>
    </location>
</feature>
<dbReference type="InterPro" id="IPR018825">
    <property type="entry name" value="DUF2427"/>
</dbReference>
<feature type="transmembrane region" description="Helical" evidence="2">
    <location>
        <begin position="271"/>
        <end position="289"/>
    </location>
</feature>
<dbReference type="GeneID" id="89998403"/>
<dbReference type="Proteomes" id="UP001334248">
    <property type="component" value="Unassembled WGS sequence"/>
</dbReference>
<dbReference type="Pfam" id="PF10355">
    <property type="entry name" value="Ytp1"/>
    <property type="match status" value="1"/>
</dbReference>
<keyword evidence="2" id="KW-1133">Transmembrane helix</keyword>
<keyword evidence="7" id="KW-1185">Reference proteome</keyword>
<evidence type="ECO:0000259" key="4">
    <source>
        <dbReference type="Pfam" id="PF10348"/>
    </source>
</evidence>
<evidence type="ECO:0000256" key="1">
    <source>
        <dbReference type="SAM" id="MobiDB-lite"/>
    </source>
</evidence>
<feature type="transmembrane region" description="Helical" evidence="2">
    <location>
        <begin position="383"/>
        <end position="400"/>
    </location>
</feature>